<evidence type="ECO:0000313" key="17">
    <source>
        <dbReference type="Proteomes" id="UP000694394"/>
    </source>
</evidence>
<keyword evidence="4" id="KW-0479">Metal-binding</keyword>
<dbReference type="Gene3D" id="2.60.40.10">
    <property type="entry name" value="Immunoglobulins"/>
    <property type="match status" value="2"/>
</dbReference>
<gene>
    <name evidence="16" type="primary">LOC105867216</name>
</gene>
<dbReference type="EMBL" id="ABDC03007333">
    <property type="status" value="NOT_ANNOTATED_CDS"/>
    <property type="molecule type" value="Genomic_DNA"/>
</dbReference>
<feature type="region of interest" description="Disordered" evidence="11">
    <location>
        <begin position="299"/>
        <end position="326"/>
    </location>
</feature>
<feature type="domain" description="B30.2/SPRY" evidence="14">
    <location>
        <begin position="341"/>
        <end position="531"/>
    </location>
</feature>
<feature type="region of interest" description="Disordered" evidence="11">
    <location>
        <begin position="538"/>
        <end position="582"/>
    </location>
</feature>
<feature type="transmembrane region" description="Helical" evidence="12">
    <location>
        <begin position="270"/>
        <end position="289"/>
    </location>
</feature>
<evidence type="ECO:0000256" key="7">
    <source>
        <dbReference type="ARBA" id="ARBA00022833"/>
    </source>
</evidence>
<dbReference type="EMBL" id="ABDC03007327">
    <property type="status" value="NOT_ANNOTATED_CDS"/>
    <property type="molecule type" value="Genomic_DNA"/>
</dbReference>
<evidence type="ECO:0008006" key="18">
    <source>
        <dbReference type="Google" id="ProtNLM"/>
    </source>
</evidence>
<evidence type="ECO:0000256" key="9">
    <source>
        <dbReference type="ARBA" id="ARBA00023136"/>
    </source>
</evidence>
<evidence type="ECO:0000256" key="1">
    <source>
        <dbReference type="ARBA" id="ARBA00004479"/>
    </source>
</evidence>
<dbReference type="PRINTS" id="PR01407">
    <property type="entry name" value="BUTYPHLNCDUF"/>
</dbReference>
<dbReference type="EMBL" id="ABDC03007329">
    <property type="status" value="NOT_ANNOTATED_CDS"/>
    <property type="molecule type" value="Genomic_DNA"/>
</dbReference>
<dbReference type="Gene3D" id="2.60.120.920">
    <property type="match status" value="1"/>
</dbReference>
<dbReference type="InterPro" id="IPR036179">
    <property type="entry name" value="Ig-like_dom_sf"/>
</dbReference>
<dbReference type="InterPro" id="IPR003877">
    <property type="entry name" value="SPRY_dom"/>
</dbReference>
<dbReference type="EMBL" id="ABDC03007330">
    <property type="status" value="NOT_ANNOTATED_CDS"/>
    <property type="molecule type" value="Genomic_DNA"/>
</dbReference>
<keyword evidence="6" id="KW-0863">Zinc-finger</keyword>
<dbReference type="PROSITE" id="PS50835">
    <property type="entry name" value="IG_LIKE"/>
    <property type="match status" value="2"/>
</dbReference>
<dbReference type="GO" id="GO:0005737">
    <property type="term" value="C:cytoplasm"/>
    <property type="evidence" value="ECO:0007669"/>
    <property type="project" value="UniProtKB-ARBA"/>
</dbReference>
<evidence type="ECO:0000256" key="8">
    <source>
        <dbReference type="ARBA" id="ARBA00022989"/>
    </source>
</evidence>
<evidence type="ECO:0000256" key="6">
    <source>
        <dbReference type="ARBA" id="ARBA00022771"/>
    </source>
</evidence>
<feature type="compositionally biased region" description="Low complexity" evidence="11">
    <location>
        <begin position="541"/>
        <end position="552"/>
    </location>
</feature>
<dbReference type="Ensembl" id="ENSMICT00000050239.2">
    <property type="protein sequence ID" value="ENSMICP00000029774.2"/>
    <property type="gene ID" value="ENSMICG00000031166.2"/>
</dbReference>
<dbReference type="EMBL" id="ABDC03007331">
    <property type="status" value="NOT_ANNOTATED_CDS"/>
    <property type="molecule type" value="Genomic_DNA"/>
</dbReference>
<feature type="compositionally biased region" description="Gly residues" evidence="11">
    <location>
        <begin position="553"/>
        <end position="565"/>
    </location>
</feature>
<dbReference type="EMBL" id="ABDC03007332">
    <property type="status" value="NOT_ANNOTATED_CDS"/>
    <property type="molecule type" value="Genomic_DNA"/>
</dbReference>
<evidence type="ECO:0000256" key="2">
    <source>
        <dbReference type="ARBA" id="ARBA00007591"/>
    </source>
</evidence>
<reference evidence="16" key="2">
    <citation type="submission" date="2025-08" db="UniProtKB">
        <authorList>
            <consortium name="Ensembl"/>
        </authorList>
    </citation>
    <scope>IDENTIFICATION</scope>
</reference>
<protein>
    <recommendedName>
        <fullName evidence="18">Butyrophilin subfamily 1 member A1</fullName>
    </recommendedName>
</protein>
<keyword evidence="10" id="KW-0393">Immunoglobulin domain</keyword>
<feature type="domain" description="Ig-like" evidence="15">
    <location>
        <begin position="169"/>
        <end position="255"/>
    </location>
</feature>
<dbReference type="InterPro" id="IPR013320">
    <property type="entry name" value="ConA-like_dom_sf"/>
</dbReference>
<feature type="domain" description="Ig-like" evidence="15">
    <location>
        <begin position="42"/>
        <end position="159"/>
    </location>
</feature>
<dbReference type="Proteomes" id="UP000694394">
    <property type="component" value="Chromosome 6"/>
</dbReference>
<dbReference type="SUPFAM" id="SSF48726">
    <property type="entry name" value="Immunoglobulin"/>
    <property type="match status" value="2"/>
</dbReference>
<dbReference type="FunFam" id="2.60.120.920:FF:000040">
    <property type="entry name" value="Ret finger protein-like 4A"/>
    <property type="match status" value="1"/>
</dbReference>
<dbReference type="GO" id="GO:0009897">
    <property type="term" value="C:external side of plasma membrane"/>
    <property type="evidence" value="ECO:0007669"/>
    <property type="project" value="TreeGrafter"/>
</dbReference>
<dbReference type="InterPro" id="IPR013106">
    <property type="entry name" value="Ig_V-set"/>
</dbReference>
<dbReference type="GO" id="GO:0005102">
    <property type="term" value="F:signaling receptor binding"/>
    <property type="evidence" value="ECO:0007669"/>
    <property type="project" value="TreeGrafter"/>
</dbReference>
<evidence type="ECO:0000259" key="14">
    <source>
        <dbReference type="PROSITE" id="PS50188"/>
    </source>
</evidence>
<evidence type="ECO:0000256" key="11">
    <source>
        <dbReference type="SAM" id="MobiDB-lite"/>
    </source>
</evidence>
<proteinExistence type="inferred from homology"/>
<dbReference type="EMBL" id="ABDC03007326">
    <property type="status" value="NOT_ANNOTATED_CDS"/>
    <property type="molecule type" value="Genomic_DNA"/>
</dbReference>
<dbReference type="SMART" id="SM00406">
    <property type="entry name" value="IGv"/>
    <property type="match status" value="1"/>
</dbReference>
<dbReference type="FunFam" id="2.60.40.10:FF:000208">
    <property type="entry name" value="Butyrophilin subfamily 1 member A1"/>
    <property type="match status" value="1"/>
</dbReference>
<dbReference type="CDD" id="cd05713">
    <property type="entry name" value="IgV_MOG_like"/>
    <property type="match status" value="1"/>
</dbReference>
<dbReference type="InterPro" id="IPR043136">
    <property type="entry name" value="B30.2/SPRY_sf"/>
</dbReference>
<dbReference type="InterPro" id="IPR001870">
    <property type="entry name" value="B30.2/SPRY"/>
</dbReference>
<evidence type="ECO:0000259" key="15">
    <source>
        <dbReference type="PROSITE" id="PS50835"/>
    </source>
</evidence>
<evidence type="ECO:0000256" key="12">
    <source>
        <dbReference type="SAM" id="Phobius"/>
    </source>
</evidence>
<feature type="signal peptide" evidence="13">
    <location>
        <begin position="1"/>
        <end position="47"/>
    </location>
</feature>
<dbReference type="GO" id="GO:0008270">
    <property type="term" value="F:zinc ion binding"/>
    <property type="evidence" value="ECO:0007669"/>
    <property type="project" value="UniProtKB-KW"/>
</dbReference>
<dbReference type="InterPro" id="IPR007110">
    <property type="entry name" value="Ig-like_dom"/>
</dbReference>
<keyword evidence="8 12" id="KW-1133">Transmembrane helix</keyword>
<dbReference type="InterPro" id="IPR003599">
    <property type="entry name" value="Ig_sub"/>
</dbReference>
<dbReference type="Pfam" id="PF00622">
    <property type="entry name" value="SPRY"/>
    <property type="match status" value="1"/>
</dbReference>
<keyword evidence="7" id="KW-0862">Zinc</keyword>
<evidence type="ECO:0000256" key="3">
    <source>
        <dbReference type="ARBA" id="ARBA00022692"/>
    </source>
</evidence>
<dbReference type="PROSITE" id="PS50188">
    <property type="entry name" value="B302_SPRY"/>
    <property type="match status" value="1"/>
</dbReference>
<dbReference type="GO" id="GO:0050852">
    <property type="term" value="P:T cell receptor signaling pathway"/>
    <property type="evidence" value="ECO:0007669"/>
    <property type="project" value="TreeGrafter"/>
</dbReference>
<evidence type="ECO:0000256" key="4">
    <source>
        <dbReference type="ARBA" id="ARBA00022723"/>
    </source>
</evidence>
<dbReference type="PANTHER" id="PTHR24100:SF64">
    <property type="entry name" value="BUTYROPHILIN, SUBFAMILY 3, MEMBER A3-RELATED"/>
    <property type="match status" value="1"/>
</dbReference>
<dbReference type="InterPro" id="IPR050504">
    <property type="entry name" value="IgSF_BTN/MOG"/>
</dbReference>
<keyword evidence="5 13" id="KW-0732">Signal</keyword>
<dbReference type="InterPro" id="IPR003879">
    <property type="entry name" value="Butyrophylin_SPRY"/>
</dbReference>
<dbReference type="GO" id="GO:0001817">
    <property type="term" value="P:regulation of cytokine production"/>
    <property type="evidence" value="ECO:0007669"/>
    <property type="project" value="TreeGrafter"/>
</dbReference>
<dbReference type="InterPro" id="IPR053896">
    <property type="entry name" value="BTN3A2-like_Ig-C"/>
</dbReference>
<evidence type="ECO:0000256" key="10">
    <source>
        <dbReference type="ARBA" id="ARBA00023319"/>
    </source>
</evidence>
<dbReference type="FunFam" id="2.60.40.10:FF:000088">
    <property type="entry name" value="Butyrophilin subfamily 1 member A1"/>
    <property type="match status" value="1"/>
</dbReference>
<evidence type="ECO:0000256" key="5">
    <source>
        <dbReference type="ARBA" id="ARBA00022729"/>
    </source>
</evidence>
<evidence type="ECO:0000313" key="16">
    <source>
        <dbReference type="Ensembl" id="ENSMICP00000029774.2"/>
    </source>
</evidence>
<keyword evidence="3 12" id="KW-0812">Transmembrane</keyword>
<dbReference type="GeneTree" id="ENSGT00940000162450"/>
<evidence type="ECO:0000256" key="13">
    <source>
        <dbReference type="SAM" id="SignalP"/>
    </source>
</evidence>
<dbReference type="Pfam" id="PF22705">
    <property type="entry name" value="C2-set_3"/>
    <property type="match status" value="1"/>
</dbReference>
<dbReference type="EMBL" id="ABDC03007325">
    <property type="status" value="NOT_ANNOTATED_CDS"/>
    <property type="molecule type" value="Genomic_DNA"/>
</dbReference>
<organism evidence="16 17">
    <name type="scientific">Microcebus murinus</name>
    <name type="common">Gray mouse lemur</name>
    <name type="synonym">Lemur murinus</name>
    <dbReference type="NCBI Taxonomy" id="30608"/>
    <lineage>
        <taxon>Eukaryota</taxon>
        <taxon>Metazoa</taxon>
        <taxon>Chordata</taxon>
        <taxon>Craniata</taxon>
        <taxon>Vertebrata</taxon>
        <taxon>Euteleostomi</taxon>
        <taxon>Mammalia</taxon>
        <taxon>Eutheria</taxon>
        <taxon>Euarchontoglires</taxon>
        <taxon>Primates</taxon>
        <taxon>Strepsirrhini</taxon>
        <taxon>Lemuriformes</taxon>
        <taxon>Cheirogaleidae</taxon>
        <taxon>Microcebus</taxon>
    </lineage>
</organism>
<dbReference type="PANTHER" id="PTHR24100">
    <property type="entry name" value="BUTYROPHILIN"/>
    <property type="match status" value="1"/>
</dbReference>
<dbReference type="Pfam" id="PF07686">
    <property type="entry name" value="V-set"/>
    <property type="match status" value="1"/>
</dbReference>
<reference evidence="16" key="1">
    <citation type="submission" date="2016-12" db="EMBL/GenBank/DDBJ databases">
        <title>Mouse lemur reference genome and diversity panel.</title>
        <authorList>
            <person name="Harris R."/>
            <person name="Larsen P."/>
            <person name="Liu Y."/>
            <person name="Hughes D.S."/>
            <person name="Murali S."/>
            <person name="Raveendran M."/>
            <person name="Korchina V."/>
            <person name="Wang M."/>
            <person name="Jhangiani S."/>
            <person name="Bandaranaike D."/>
            <person name="Bellair M."/>
            <person name="Blankenburg K."/>
            <person name="Chao H."/>
            <person name="Dahdouli M."/>
            <person name="Dinh H."/>
            <person name="Doddapaneni H."/>
            <person name="English A."/>
            <person name="Firestine M."/>
            <person name="Gnanaolivu R."/>
            <person name="Gross S."/>
            <person name="Hernandez B."/>
            <person name="Javaid M."/>
            <person name="Jayaseelan J."/>
            <person name="Jones J."/>
            <person name="Khan Z."/>
            <person name="Kovar C."/>
            <person name="Kurapati P."/>
            <person name="Le B."/>
            <person name="Lee S."/>
            <person name="Li M."/>
            <person name="Mathew T."/>
            <person name="Narasimhan A."/>
            <person name="Ngo D."/>
            <person name="Nguyen L."/>
            <person name="Okwuonu G."/>
            <person name="Ongeri F."/>
            <person name="Osuji N."/>
            <person name="Pu L.-L."/>
            <person name="Puazo M."/>
            <person name="Quiroz J."/>
            <person name="Raj R."/>
            <person name="Rajbhandari K."/>
            <person name="Reid J.G."/>
            <person name="Santibanez J."/>
            <person name="Sexton D."/>
            <person name="Skinner E."/>
            <person name="Vee V."/>
            <person name="Weissenberger G."/>
            <person name="Wu Y."/>
            <person name="Xin Y."/>
            <person name="Han Y."/>
            <person name="Campbell C."/>
            <person name="Brown A."/>
            <person name="Sullivan B."/>
            <person name="Shelton J."/>
            <person name="Brown S."/>
            <person name="Dudchenko O."/>
            <person name="Machol I."/>
            <person name="Durand N."/>
            <person name="Shamim M."/>
            <person name="Lieberman A."/>
            <person name="Muzny D.M."/>
            <person name="Richards S."/>
            <person name="Yoder A."/>
            <person name="Worley K.C."/>
            <person name="Rogers J."/>
            <person name="Gibbs R.A."/>
        </authorList>
    </citation>
    <scope>NUCLEOTIDE SEQUENCE [LARGE SCALE GENOMIC DNA]</scope>
</reference>
<dbReference type="EMBL" id="ABDC03007334">
    <property type="status" value="NOT_ANNOTATED_CDS"/>
    <property type="molecule type" value="Genomic_DNA"/>
</dbReference>
<keyword evidence="9 12" id="KW-0472">Membrane</keyword>
<dbReference type="SMART" id="SM00449">
    <property type="entry name" value="SPRY"/>
    <property type="match status" value="1"/>
</dbReference>
<dbReference type="InterPro" id="IPR013783">
    <property type="entry name" value="Ig-like_fold"/>
</dbReference>
<comment type="subcellular location">
    <subcellularLocation>
        <location evidence="1">Membrane</location>
        <topology evidence="1">Single-pass type I membrane protein</topology>
    </subcellularLocation>
</comment>
<dbReference type="EMBL" id="ABDC03007328">
    <property type="status" value="NOT_ANNOTATED_CDS"/>
    <property type="molecule type" value="Genomic_DNA"/>
</dbReference>
<comment type="similarity">
    <text evidence="2">Belongs to the immunoglobulin superfamily. BTN/MOG family.</text>
</comment>
<feature type="chain" id="PRO_5034812153" description="Butyrophilin subfamily 1 member A1" evidence="13">
    <location>
        <begin position="48"/>
        <end position="582"/>
    </location>
</feature>
<dbReference type="SUPFAM" id="SSF49899">
    <property type="entry name" value="Concanavalin A-like lectins/glucanases"/>
    <property type="match status" value="1"/>
</dbReference>
<dbReference type="AlphaFoldDB" id="A0A8C5VTA3"/>
<dbReference type="SMART" id="SM00409">
    <property type="entry name" value="IG"/>
    <property type="match status" value="1"/>
</dbReference>
<accession>A0A8C5VTA3</accession>
<reference evidence="16" key="3">
    <citation type="submission" date="2025-09" db="UniProtKB">
        <authorList>
            <consortium name="Ensembl"/>
        </authorList>
    </citation>
    <scope>IDENTIFICATION</scope>
</reference>
<keyword evidence="17" id="KW-1185">Reference proteome</keyword>
<name>A0A8C5VTA3_MICMU</name>
<sequence>MLRKSRPFKLGTEKSSSEEMENCSSHLLLCRLASLLLVLQLPTWASADEFLVIGPWEPVVAVLGGDATLPCSLSPASSAEDMELRWFRGRFSDAVLVYRNRREQSAELMAQYAGRTSLVTGGLALGEAAVRIRHVRASDHGMYTCFFRKGAFYEEATLELKVAGVGSAPHVRIDGPEDGGVRVLCTASGWFPKPQVQWRDVSGERFLGFSEAHAQDAEELFSVEAALVVRDSSVGNVTCSVLNPVLGQEKATAVFIPEPFFPQASPWKPAFAVTMVTLGVLLFGAGYFIQRERATKLQERQEGEKLRREKEEDRKAREQARKAGDELQADLERRKDAYMVAWRKAQLYADWRTEQFQAWSVTLNAGSAHSNLAISQDKKSVTWSDTCVDSQGIFSVRGLEGIPSGRCYWEVEVRHGDNCQWALGVCREDVKRTEWHRECPEKGFWVMGRYDDGYRACTNPDLTTELRLRQAPHRVGVFLDYSEGDVSFYNMTDGSHIFSFPPASFSGTLFPYFRLMSGDVSLTLCSVVGGPKGLPVPHHISSSLEEPESSPGEGFGSGSGVGGAPPGVESPLLPCGPEAVPV</sequence>